<proteinExistence type="predicted"/>
<evidence type="ECO:0000259" key="1">
    <source>
        <dbReference type="Pfam" id="PF13847"/>
    </source>
</evidence>
<dbReference type="PANTHER" id="PTHR43861:SF1">
    <property type="entry name" value="TRANS-ACONITATE 2-METHYLTRANSFERASE"/>
    <property type="match status" value="1"/>
</dbReference>
<protein>
    <recommendedName>
        <fullName evidence="1">Methyltransferase domain-containing protein</fullName>
    </recommendedName>
</protein>
<reference evidence="2 3" key="1">
    <citation type="journal article" date="2006" name="Nature">
        <title>Insights from the genome of the biotrophic fungal plant pathogen Ustilago maydis.</title>
        <authorList>
            <person name="Kamper J."/>
            <person name="Kahmann R."/>
            <person name="Bolker M."/>
            <person name="Ma L.J."/>
            <person name="Brefort T."/>
            <person name="Saville B.J."/>
            <person name="Banuett F."/>
            <person name="Kronstad J.W."/>
            <person name="Gold S.E."/>
            <person name="Muller O."/>
            <person name="Perlin M.H."/>
            <person name="Wosten H.A."/>
            <person name="de Vries R."/>
            <person name="Ruiz-Herrera J."/>
            <person name="Reynaga-Pena C.G."/>
            <person name="Snetselaar K."/>
            <person name="McCann M."/>
            <person name="Perez-Martin J."/>
            <person name="Feldbrugge M."/>
            <person name="Basse C.W."/>
            <person name="Steinberg G."/>
            <person name="Ibeas J.I."/>
            <person name="Holloman W."/>
            <person name="Guzman P."/>
            <person name="Farman M."/>
            <person name="Stajich J.E."/>
            <person name="Sentandreu R."/>
            <person name="Gonzalez-Prieto J.M."/>
            <person name="Kennell J.C."/>
            <person name="Molina L."/>
            <person name="Schirawski J."/>
            <person name="Mendoza-Mendoza A."/>
            <person name="Greilinger D."/>
            <person name="Munch K."/>
            <person name="Rossel N."/>
            <person name="Scherer M."/>
            <person name="Vranes M."/>
            <person name="Ladendorf O."/>
            <person name="Vincon V."/>
            <person name="Fuchs U."/>
            <person name="Sandrock B."/>
            <person name="Meng S."/>
            <person name="Ho E.C."/>
            <person name="Cahill M.J."/>
            <person name="Boyce K.J."/>
            <person name="Klose J."/>
            <person name="Klosterman S.J."/>
            <person name="Deelstra H.J."/>
            <person name="Ortiz-Castellanos L."/>
            <person name="Li W."/>
            <person name="Sanchez-Alonso P."/>
            <person name="Schreier P.H."/>
            <person name="Hauser-Hahn I."/>
            <person name="Vaupel M."/>
            <person name="Koopmann E."/>
            <person name="Friedrich G."/>
            <person name="Voss H."/>
            <person name="Schluter T."/>
            <person name="Margolis J."/>
            <person name="Platt D."/>
            <person name="Swimmer C."/>
            <person name="Gnirke A."/>
            <person name="Chen F."/>
            <person name="Vysotskaia V."/>
            <person name="Mannhaupt G."/>
            <person name="Guldener U."/>
            <person name="Munsterkotter M."/>
            <person name="Haase D."/>
            <person name="Oesterheld M."/>
            <person name="Mewes H.W."/>
            <person name="Mauceli E.W."/>
            <person name="DeCaprio D."/>
            <person name="Wade C.M."/>
            <person name="Butler J."/>
            <person name="Young S."/>
            <person name="Jaffe D.B."/>
            <person name="Calvo S."/>
            <person name="Nusbaum C."/>
            <person name="Galagan J."/>
            <person name="Birren B.W."/>
        </authorList>
    </citation>
    <scope>NUCLEOTIDE SEQUENCE [LARGE SCALE GENOMIC DNA]</scope>
    <source>
        <strain evidence="3">DSM 14603 / FGSC 9021 / UM521</strain>
    </source>
</reference>
<sequence>MSSDTYHRSENAEAYRKNASFVFSSEYTAPVLRLLDAQPADKILDLGCGSGELTMAIARILGANGCVTGQDISDDMIRQAKLDYEKQAKLLPDLAKARFVVQDSHDTPNMYDAESFDKVFSNAALHWMKRSPATVLSNVYAVLRPGGRFAAEMGGFMNCLGVRSHLHLALKRRNVDPDRLDPWFFPTPAEYTKLLQAAGFTVESCQLVPRLTPLPKHSGLNGWLKTFAGPFLNAISLQQERDEIVSEVQDALRPDAYDAETEVWSVMYVRLRVLAHKPEQAKGV</sequence>
<dbReference type="RefSeq" id="XP_011388483.1">
    <property type="nucleotide sequence ID" value="XM_011390181.1"/>
</dbReference>
<dbReference type="SUPFAM" id="SSF53335">
    <property type="entry name" value="S-adenosyl-L-methionine-dependent methyltransferases"/>
    <property type="match status" value="1"/>
</dbReference>
<dbReference type="Proteomes" id="UP000000561">
    <property type="component" value="Chromosome 5"/>
</dbReference>
<dbReference type="GeneID" id="23562942"/>
<evidence type="ECO:0000313" key="3">
    <source>
        <dbReference type="Proteomes" id="UP000000561"/>
    </source>
</evidence>
<organism evidence="2 3">
    <name type="scientific">Mycosarcoma maydis</name>
    <name type="common">Corn smut fungus</name>
    <name type="synonym">Ustilago maydis</name>
    <dbReference type="NCBI Taxonomy" id="5270"/>
    <lineage>
        <taxon>Eukaryota</taxon>
        <taxon>Fungi</taxon>
        <taxon>Dikarya</taxon>
        <taxon>Basidiomycota</taxon>
        <taxon>Ustilaginomycotina</taxon>
        <taxon>Ustilaginomycetes</taxon>
        <taxon>Ustilaginales</taxon>
        <taxon>Ustilaginaceae</taxon>
        <taxon>Mycosarcoma</taxon>
    </lineage>
</organism>
<dbReference type="Pfam" id="PF13847">
    <property type="entry name" value="Methyltransf_31"/>
    <property type="match status" value="1"/>
</dbReference>
<dbReference type="OrthoDB" id="10017101at2759"/>
<dbReference type="VEuPathDB" id="FungiDB:UMAG_02124"/>
<dbReference type="Gene3D" id="3.40.50.150">
    <property type="entry name" value="Vaccinia Virus protein VP39"/>
    <property type="match status" value="1"/>
</dbReference>
<evidence type="ECO:0000313" key="2">
    <source>
        <dbReference type="EMBL" id="KIS69589.1"/>
    </source>
</evidence>
<dbReference type="EMBL" id="CM003144">
    <property type="protein sequence ID" value="KIS69589.1"/>
    <property type="molecule type" value="Genomic_DNA"/>
</dbReference>
<dbReference type="GO" id="GO:0008168">
    <property type="term" value="F:methyltransferase activity"/>
    <property type="evidence" value="ECO:0000318"/>
    <property type="project" value="GO_Central"/>
</dbReference>
<name>A0A0D1E036_MYCMD</name>
<dbReference type="AlphaFoldDB" id="A0A0D1E036"/>
<dbReference type="eggNOG" id="ENOG502RZIN">
    <property type="taxonomic scope" value="Eukaryota"/>
</dbReference>
<dbReference type="PANTHER" id="PTHR43861">
    <property type="entry name" value="TRANS-ACONITATE 2-METHYLTRANSFERASE-RELATED"/>
    <property type="match status" value="1"/>
</dbReference>
<gene>
    <name evidence="2" type="ORF">UMAG_02124</name>
</gene>
<dbReference type="InterPro" id="IPR029063">
    <property type="entry name" value="SAM-dependent_MTases_sf"/>
</dbReference>
<feature type="domain" description="Methyltransferase" evidence="1">
    <location>
        <begin position="40"/>
        <end position="152"/>
    </location>
</feature>
<dbReference type="OMA" id="WYFPSIG"/>
<dbReference type="InterPro" id="IPR025714">
    <property type="entry name" value="Methyltranfer_dom"/>
</dbReference>
<dbReference type="CDD" id="cd02440">
    <property type="entry name" value="AdoMet_MTases"/>
    <property type="match status" value="1"/>
</dbReference>
<accession>A0A0D1E036</accession>
<dbReference type="KEGG" id="uma:UMAG_02124"/>
<keyword evidence="3" id="KW-1185">Reference proteome</keyword>
<dbReference type="InParanoid" id="A0A0D1E036"/>